<dbReference type="InterPro" id="IPR050493">
    <property type="entry name" value="FAD-dep_Monooxygenase_BioMet"/>
</dbReference>
<dbReference type="GO" id="GO:0004497">
    <property type="term" value="F:monooxygenase activity"/>
    <property type="evidence" value="ECO:0007669"/>
    <property type="project" value="UniProtKB-KW"/>
</dbReference>
<dbReference type="Gene3D" id="3.50.50.60">
    <property type="entry name" value="FAD/NAD(P)-binding domain"/>
    <property type="match status" value="1"/>
</dbReference>
<evidence type="ECO:0000256" key="2">
    <source>
        <dbReference type="ARBA" id="ARBA00023033"/>
    </source>
</evidence>
<dbReference type="SUPFAM" id="SSF51905">
    <property type="entry name" value="FAD/NAD(P)-binding domain"/>
    <property type="match status" value="1"/>
</dbReference>
<protein>
    <submittedName>
        <fullName evidence="3">Uncharacterized protein</fullName>
    </submittedName>
</protein>
<name>A0A7S0C9V9_9STRA</name>
<dbReference type="AlphaFoldDB" id="A0A7S0C9V9"/>
<organism evidence="3">
    <name type="scientific">Proboscia inermis</name>
    <dbReference type="NCBI Taxonomy" id="420281"/>
    <lineage>
        <taxon>Eukaryota</taxon>
        <taxon>Sar</taxon>
        <taxon>Stramenopiles</taxon>
        <taxon>Ochrophyta</taxon>
        <taxon>Bacillariophyta</taxon>
        <taxon>Coscinodiscophyceae</taxon>
        <taxon>Rhizosoleniophycidae</taxon>
        <taxon>Rhizosoleniales</taxon>
        <taxon>Rhizosoleniaceae</taxon>
        <taxon>Proboscia</taxon>
    </lineage>
</organism>
<keyword evidence="2" id="KW-0503">Monooxygenase</keyword>
<sequence>MTSEERKKILLDMFADWHEPVTDIIESTPQSDILMDAAKAHKFCASALGEISDEEEKNDVSPDDKNVPPLLCFIGDADMTVDPVLAQGFTIAMEDAAHVAGCVSRSFPTTTLPGNVSPLLRLRQELIARHENKKTRLQSLLRATMVVQTLAQPPCTNMFGKLFKVEAPRFFAKYIMPGFMKDVIFHWIMRYSLGLIGTNLGGKKLK</sequence>
<dbReference type="PANTHER" id="PTHR13789:SF309">
    <property type="entry name" value="PUTATIVE (AFU_ORTHOLOGUE AFUA_6G14510)-RELATED"/>
    <property type="match status" value="1"/>
</dbReference>
<evidence type="ECO:0000313" key="3">
    <source>
        <dbReference type="EMBL" id="CAD8416925.1"/>
    </source>
</evidence>
<gene>
    <name evidence="3" type="ORF">PINE0816_LOCUS13060</name>
</gene>
<accession>A0A7S0C9V9</accession>
<keyword evidence="1" id="KW-0560">Oxidoreductase</keyword>
<dbReference type="InterPro" id="IPR036188">
    <property type="entry name" value="FAD/NAD-bd_sf"/>
</dbReference>
<evidence type="ECO:0000256" key="1">
    <source>
        <dbReference type="ARBA" id="ARBA00023002"/>
    </source>
</evidence>
<dbReference type="EMBL" id="HBEL01028233">
    <property type="protein sequence ID" value="CAD8416925.1"/>
    <property type="molecule type" value="Transcribed_RNA"/>
</dbReference>
<dbReference type="PANTHER" id="PTHR13789">
    <property type="entry name" value="MONOOXYGENASE"/>
    <property type="match status" value="1"/>
</dbReference>
<proteinExistence type="predicted"/>
<reference evidence="3" key="1">
    <citation type="submission" date="2021-01" db="EMBL/GenBank/DDBJ databases">
        <authorList>
            <person name="Corre E."/>
            <person name="Pelletier E."/>
            <person name="Niang G."/>
            <person name="Scheremetjew M."/>
            <person name="Finn R."/>
            <person name="Kale V."/>
            <person name="Holt S."/>
            <person name="Cochrane G."/>
            <person name="Meng A."/>
            <person name="Brown T."/>
            <person name="Cohen L."/>
        </authorList>
    </citation>
    <scope>NUCLEOTIDE SEQUENCE</scope>
    <source>
        <strain evidence="3">CCAP1064/1</strain>
    </source>
</reference>